<evidence type="ECO:0000313" key="2">
    <source>
        <dbReference type="EMBL" id="GGA68797.1"/>
    </source>
</evidence>
<gene>
    <name evidence="2" type="primary">spoIIP</name>
    <name evidence="2" type="ORF">GCM10008025_10990</name>
</gene>
<comment type="caution">
    <text evidence="2">The sequence shown here is derived from an EMBL/GenBank/DDBJ whole genome shotgun (WGS) entry which is preliminary data.</text>
</comment>
<dbReference type="Pfam" id="PF07454">
    <property type="entry name" value="SpoIIP"/>
    <property type="match status" value="1"/>
</dbReference>
<dbReference type="EMBL" id="BMEY01000004">
    <property type="protein sequence ID" value="GGA68797.1"/>
    <property type="molecule type" value="Genomic_DNA"/>
</dbReference>
<dbReference type="Proteomes" id="UP000613512">
    <property type="component" value="Unassembled WGS sequence"/>
</dbReference>
<reference evidence="2" key="1">
    <citation type="journal article" date="2014" name="Int. J. Syst. Evol. Microbiol.">
        <title>Complete genome sequence of Corynebacterium casei LMG S-19264T (=DSM 44701T), isolated from a smear-ripened cheese.</title>
        <authorList>
            <consortium name="US DOE Joint Genome Institute (JGI-PGF)"/>
            <person name="Walter F."/>
            <person name="Albersmeier A."/>
            <person name="Kalinowski J."/>
            <person name="Ruckert C."/>
        </authorList>
    </citation>
    <scope>NUCLEOTIDE SEQUENCE</scope>
    <source>
        <strain evidence="2">CGMCC 1.12408</strain>
    </source>
</reference>
<reference evidence="2" key="2">
    <citation type="submission" date="2020-09" db="EMBL/GenBank/DDBJ databases">
        <authorList>
            <person name="Sun Q."/>
            <person name="Zhou Y."/>
        </authorList>
    </citation>
    <scope>NUCLEOTIDE SEQUENCE</scope>
    <source>
        <strain evidence="2">CGMCC 1.12408</strain>
    </source>
</reference>
<keyword evidence="1" id="KW-0812">Transmembrane</keyword>
<keyword evidence="3" id="KW-1185">Reference proteome</keyword>
<dbReference type="InterPro" id="IPR010897">
    <property type="entry name" value="Spore_II_P"/>
</dbReference>
<keyword evidence="1" id="KW-1133">Transmembrane helix</keyword>
<evidence type="ECO:0000256" key="1">
    <source>
        <dbReference type="SAM" id="Phobius"/>
    </source>
</evidence>
<dbReference type="AlphaFoldDB" id="A0A916RVV4"/>
<dbReference type="RefSeq" id="WP_188383689.1">
    <property type="nucleotide sequence ID" value="NZ_BMEY01000004.1"/>
</dbReference>
<organism evidence="2 3">
    <name type="scientific">Ornithinibacillus halotolerans</name>
    <dbReference type="NCBI Taxonomy" id="1274357"/>
    <lineage>
        <taxon>Bacteria</taxon>
        <taxon>Bacillati</taxon>
        <taxon>Bacillota</taxon>
        <taxon>Bacilli</taxon>
        <taxon>Bacillales</taxon>
        <taxon>Bacillaceae</taxon>
        <taxon>Ornithinibacillus</taxon>
    </lineage>
</organism>
<name>A0A916RVV4_9BACI</name>
<feature type="transmembrane region" description="Helical" evidence="1">
    <location>
        <begin position="21"/>
        <end position="44"/>
    </location>
</feature>
<accession>A0A916RVV4</accession>
<evidence type="ECO:0000313" key="3">
    <source>
        <dbReference type="Proteomes" id="UP000613512"/>
    </source>
</evidence>
<sequence length="388" mass="43721">MKLPNNNPNNKNILDILKRSTLYIFSILFLFIIIGIFTTISPALRLSSNTLTNWTNEIESSTFMYLLGMENRAFMEGLPPDASIPNVSSTIFQIATSIKPDDPRSLLGNELPGFSIFDSEIFIAGEGTNYTNLPVESSPPLEEVLKDREAIVDEELEISEPEEPIDTPSTGDKKVVFIYNTHNYESFLPHLPGVTDPNLAQHSKVNISKVSERFSNALDKYGIGNILDKTDTMKILDENNMEYWQSYEAIRGPVQEAFKSNKDVQYVFDFHRDGVRRDVTTKVINGESYAKIAFVIGGENKDYEKNLEIASKLWKIMEEKYPGLSRGVLPPKKGVGTNGLFNQDLHENALTVEIGGVDNTLDELYRSADILAEVFSEYYWDAEKVSTE</sequence>
<protein>
    <submittedName>
        <fullName evidence="2">Stage II sporulation protein P</fullName>
    </submittedName>
</protein>
<dbReference type="NCBIfam" id="TIGR02867">
    <property type="entry name" value="spore_II_P"/>
    <property type="match status" value="1"/>
</dbReference>
<proteinExistence type="predicted"/>
<keyword evidence="1" id="KW-0472">Membrane</keyword>